<dbReference type="PROSITE" id="PS00676">
    <property type="entry name" value="SIGMA54_INTERACT_2"/>
    <property type="match status" value="1"/>
</dbReference>
<evidence type="ECO:0000256" key="2">
    <source>
        <dbReference type="ARBA" id="ARBA00022840"/>
    </source>
</evidence>
<dbReference type="Pfam" id="PF00158">
    <property type="entry name" value="Sigma54_activat"/>
    <property type="match status" value="1"/>
</dbReference>
<dbReference type="EMBL" id="QJKI01000002">
    <property type="protein sequence ID" value="PXX81196.1"/>
    <property type="molecule type" value="Genomic_DNA"/>
</dbReference>
<keyword evidence="4" id="KW-0238">DNA-binding</keyword>
<evidence type="ECO:0000256" key="5">
    <source>
        <dbReference type="ARBA" id="ARBA00023163"/>
    </source>
</evidence>
<evidence type="ECO:0000256" key="4">
    <source>
        <dbReference type="ARBA" id="ARBA00023125"/>
    </source>
</evidence>
<dbReference type="Proteomes" id="UP000247555">
    <property type="component" value="Unassembled WGS sequence"/>
</dbReference>
<dbReference type="InterPro" id="IPR027417">
    <property type="entry name" value="P-loop_NTPase"/>
</dbReference>
<dbReference type="InterPro" id="IPR013656">
    <property type="entry name" value="PAS_4"/>
</dbReference>
<dbReference type="Gene3D" id="3.30.450.20">
    <property type="entry name" value="PAS domain"/>
    <property type="match status" value="1"/>
</dbReference>
<evidence type="ECO:0000313" key="7">
    <source>
        <dbReference type="EMBL" id="PXX81196.1"/>
    </source>
</evidence>
<dbReference type="InterPro" id="IPR003593">
    <property type="entry name" value="AAA+_ATPase"/>
</dbReference>
<evidence type="ECO:0000256" key="1">
    <source>
        <dbReference type="ARBA" id="ARBA00022741"/>
    </source>
</evidence>
<dbReference type="Pfam" id="PF25601">
    <property type="entry name" value="AAA_lid_14"/>
    <property type="match status" value="1"/>
</dbReference>
<dbReference type="InterPro" id="IPR025943">
    <property type="entry name" value="Sigma_54_int_dom_ATP-bd_2"/>
</dbReference>
<dbReference type="SMART" id="SM00382">
    <property type="entry name" value="AAA"/>
    <property type="match status" value="1"/>
</dbReference>
<dbReference type="GO" id="GO:0006355">
    <property type="term" value="P:regulation of DNA-templated transcription"/>
    <property type="evidence" value="ECO:0007669"/>
    <property type="project" value="InterPro"/>
</dbReference>
<evidence type="ECO:0000256" key="3">
    <source>
        <dbReference type="ARBA" id="ARBA00023015"/>
    </source>
</evidence>
<gene>
    <name evidence="7" type="ORF">DFR34_10231</name>
</gene>
<dbReference type="AlphaFoldDB" id="A0A318KZW1"/>
<sequence length="465" mass="50901">MNHPEHVLAHLTFWRKEISQQLAEWIEHCDGAVAVDRHARVVWISKPYLEALGLTRPEDALGRHILELTPHSQMPEVVETGRPILLDIWTISERSFVISRVPLKDEHGEVIGALGFVLYESSKHIKPLLAKFARLQSQLECTQSALLQARSNKYTLADMVGHSSAMQQLKRAARQDSTVLLLGETGTGKELLAHAIHAESARTGKPFVAINVAAIPDSLLEAELFGAAAGAYTGADRKGRLGKIQLADGGTLFLDEIGDMPLNLQAKLLRVLQEKEVEPLGSNRVCPVDLRVIAATSADLPRRVADGSFRADLYYRLNVLPLTLPPLRQRLDDLPSLCEFILARLAEKTGSLPRDIDAAALALLREQRWPGNLRQLRNTLEQAVAMTDGDTLGAAELRPFLPDPTPAAPPARTLADAVAATERQMIQAALVEQQGRVVDAARQLGVSRATLYKKLAQYGLGGHEG</sequence>
<dbReference type="PRINTS" id="PR01590">
    <property type="entry name" value="HTHFIS"/>
</dbReference>
<dbReference type="InterPro" id="IPR000014">
    <property type="entry name" value="PAS"/>
</dbReference>
<dbReference type="PANTHER" id="PTHR32071:SF99">
    <property type="entry name" value="TRANSCRIPTIONAL REGULATORY PROTEIN"/>
    <property type="match status" value="1"/>
</dbReference>
<dbReference type="InterPro" id="IPR025662">
    <property type="entry name" value="Sigma_54_int_dom_ATP-bd_1"/>
</dbReference>
<dbReference type="Gene3D" id="1.10.8.60">
    <property type="match status" value="1"/>
</dbReference>
<dbReference type="Gene3D" id="1.10.10.60">
    <property type="entry name" value="Homeodomain-like"/>
    <property type="match status" value="1"/>
</dbReference>
<dbReference type="Pfam" id="PF08448">
    <property type="entry name" value="PAS_4"/>
    <property type="match status" value="1"/>
</dbReference>
<dbReference type="GO" id="GO:0043565">
    <property type="term" value="F:sequence-specific DNA binding"/>
    <property type="evidence" value="ECO:0007669"/>
    <property type="project" value="InterPro"/>
</dbReference>
<dbReference type="CDD" id="cd00009">
    <property type="entry name" value="AAA"/>
    <property type="match status" value="1"/>
</dbReference>
<dbReference type="PANTHER" id="PTHR32071">
    <property type="entry name" value="TRANSCRIPTIONAL REGULATORY PROTEIN"/>
    <property type="match status" value="1"/>
</dbReference>
<dbReference type="PROSITE" id="PS50045">
    <property type="entry name" value="SIGMA54_INTERACT_4"/>
    <property type="match status" value="1"/>
</dbReference>
<dbReference type="InterPro" id="IPR025944">
    <property type="entry name" value="Sigma_54_int_dom_CS"/>
</dbReference>
<dbReference type="SUPFAM" id="SSF46689">
    <property type="entry name" value="Homeodomain-like"/>
    <property type="match status" value="1"/>
</dbReference>
<dbReference type="InterPro" id="IPR002078">
    <property type="entry name" value="Sigma_54_int"/>
</dbReference>
<evidence type="ECO:0000259" key="6">
    <source>
        <dbReference type="PROSITE" id="PS50045"/>
    </source>
</evidence>
<feature type="domain" description="Sigma-54 factor interaction" evidence="6">
    <location>
        <begin position="164"/>
        <end position="385"/>
    </location>
</feature>
<dbReference type="InterPro" id="IPR002197">
    <property type="entry name" value="HTH_Fis"/>
</dbReference>
<comment type="caution">
    <text evidence="7">The sequence shown here is derived from an EMBL/GenBank/DDBJ whole genome shotgun (WGS) entry which is preliminary data.</text>
</comment>
<dbReference type="Pfam" id="PF02954">
    <property type="entry name" value="HTH_8"/>
    <property type="match status" value="1"/>
</dbReference>
<reference evidence="7 8" key="1">
    <citation type="submission" date="2018-05" db="EMBL/GenBank/DDBJ databases">
        <title>Genomic Encyclopedia of Type Strains, Phase IV (KMG-IV): sequencing the most valuable type-strain genomes for metagenomic binning, comparative biology and taxonomic classification.</title>
        <authorList>
            <person name="Goeker M."/>
        </authorList>
    </citation>
    <scope>NUCLEOTIDE SEQUENCE [LARGE SCALE GENOMIC DNA]</scope>
    <source>
        <strain evidence="7 8">DSM 29661</strain>
    </source>
</reference>
<accession>A0A318KZW1</accession>
<dbReference type="SUPFAM" id="SSF55785">
    <property type="entry name" value="PYP-like sensor domain (PAS domain)"/>
    <property type="match status" value="1"/>
</dbReference>
<dbReference type="InterPro" id="IPR035965">
    <property type="entry name" value="PAS-like_dom_sf"/>
</dbReference>
<proteinExistence type="predicted"/>
<organism evidence="7 8">
    <name type="scientific">Rivihabitans pingtungensis</name>
    <dbReference type="NCBI Taxonomy" id="1054498"/>
    <lineage>
        <taxon>Bacteria</taxon>
        <taxon>Pseudomonadati</taxon>
        <taxon>Pseudomonadota</taxon>
        <taxon>Betaproteobacteria</taxon>
        <taxon>Neisseriales</taxon>
        <taxon>Aquaspirillaceae</taxon>
        <taxon>Rivihabitans</taxon>
    </lineage>
</organism>
<dbReference type="RefSeq" id="WP_110389517.1">
    <property type="nucleotide sequence ID" value="NZ_QJKI01000002.1"/>
</dbReference>
<dbReference type="FunFam" id="3.40.50.300:FF:000006">
    <property type="entry name" value="DNA-binding transcriptional regulator NtrC"/>
    <property type="match status" value="1"/>
</dbReference>
<evidence type="ECO:0000313" key="8">
    <source>
        <dbReference type="Proteomes" id="UP000247555"/>
    </source>
</evidence>
<dbReference type="PROSITE" id="PS00688">
    <property type="entry name" value="SIGMA54_INTERACT_3"/>
    <property type="match status" value="1"/>
</dbReference>
<dbReference type="InterPro" id="IPR009057">
    <property type="entry name" value="Homeodomain-like_sf"/>
</dbReference>
<dbReference type="InterPro" id="IPR058031">
    <property type="entry name" value="AAA_lid_NorR"/>
</dbReference>
<dbReference type="SUPFAM" id="SSF52540">
    <property type="entry name" value="P-loop containing nucleoside triphosphate hydrolases"/>
    <property type="match status" value="1"/>
</dbReference>
<keyword evidence="5" id="KW-0804">Transcription</keyword>
<dbReference type="OrthoDB" id="3516932at2"/>
<dbReference type="Gene3D" id="3.40.50.300">
    <property type="entry name" value="P-loop containing nucleotide triphosphate hydrolases"/>
    <property type="match status" value="1"/>
</dbReference>
<keyword evidence="2" id="KW-0067">ATP-binding</keyword>
<keyword evidence="1" id="KW-0547">Nucleotide-binding</keyword>
<protein>
    <submittedName>
        <fullName evidence="7">Transcriptional regulator with PAS, ATPase and Fis domain</fullName>
    </submittedName>
</protein>
<keyword evidence="3" id="KW-0805">Transcription regulation</keyword>
<name>A0A318KZW1_9NEIS</name>
<dbReference type="CDD" id="cd00130">
    <property type="entry name" value="PAS"/>
    <property type="match status" value="1"/>
</dbReference>
<dbReference type="GO" id="GO:0005524">
    <property type="term" value="F:ATP binding"/>
    <property type="evidence" value="ECO:0007669"/>
    <property type="project" value="UniProtKB-KW"/>
</dbReference>
<dbReference type="PROSITE" id="PS00675">
    <property type="entry name" value="SIGMA54_INTERACT_1"/>
    <property type="match status" value="1"/>
</dbReference>
<keyword evidence="8" id="KW-1185">Reference proteome</keyword>